<dbReference type="RefSeq" id="WP_188830678.1">
    <property type="nucleotide sequence ID" value="NZ_BMMW01000004.1"/>
</dbReference>
<dbReference type="InterPro" id="IPR013403">
    <property type="entry name" value="CRISPR-assoc_prot_Csb1/Cas7u"/>
</dbReference>
<evidence type="ECO:0000313" key="1">
    <source>
        <dbReference type="EMBL" id="GGK64870.1"/>
    </source>
</evidence>
<evidence type="ECO:0008006" key="3">
    <source>
        <dbReference type="Google" id="ProtNLM"/>
    </source>
</evidence>
<dbReference type="EMBL" id="BMMW01000004">
    <property type="protein sequence ID" value="GGK64870.1"/>
    <property type="molecule type" value="Genomic_DNA"/>
</dbReference>
<dbReference type="AlphaFoldDB" id="A0A917VDU0"/>
<name>A0A917VDU0_9NOCA</name>
<dbReference type="Proteomes" id="UP000612956">
    <property type="component" value="Unassembled WGS sequence"/>
</dbReference>
<sequence length="394" mass="41312">MVQALKLTDLIEAVSAGGASCLTSTTELRPAAGEHASVAPAKYAGATKRGTYAYEVRYEDGEPRDVVLIDAKQSQLNRIESVLRSAMRDGHETLSRLPHLTVTYQQGDTTVELTDLELPHRAFDGHFRAGTIDGEPATKNQQYVSVRDAQPGNARALLDASPVSLIFGAWDSSRAARQGRWRSILVGEIIGFCAAPGDKEILKGGARIDPLGAKIELTSPQLKALAERQKSELSAATFTNIANGKQASRAGLGAIPPTLEALAGVACRRIVRSHVLSFAALRQIRFAAGAEGDAACGALLAALALNGLARSDAELTLRANCDLAEAGPTTVSIQGRGGTVSEYQSLSIDAADQLLAEALAHAEKVADVKWSGEVLRIVGDPAIASVAGEDSGAE</sequence>
<protein>
    <recommendedName>
        <fullName evidence="3">Type I-U CRISPR-associated protein Cas7</fullName>
    </recommendedName>
</protein>
<proteinExistence type="predicted"/>
<organism evidence="1 2">
    <name type="scientific">Nocardia camponoti</name>
    <dbReference type="NCBI Taxonomy" id="1616106"/>
    <lineage>
        <taxon>Bacteria</taxon>
        <taxon>Bacillati</taxon>
        <taxon>Actinomycetota</taxon>
        <taxon>Actinomycetes</taxon>
        <taxon>Mycobacteriales</taxon>
        <taxon>Nocardiaceae</taxon>
        <taxon>Nocardia</taxon>
    </lineage>
</organism>
<keyword evidence="2" id="KW-1185">Reference proteome</keyword>
<dbReference type="Pfam" id="PF09617">
    <property type="entry name" value="Cas_GSU0053"/>
    <property type="match status" value="1"/>
</dbReference>
<comment type="caution">
    <text evidence="1">The sequence shown here is derived from an EMBL/GenBank/DDBJ whole genome shotgun (WGS) entry which is preliminary data.</text>
</comment>
<reference evidence="1" key="2">
    <citation type="submission" date="2020-09" db="EMBL/GenBank/DDBJ databases">
        <authorList>
            <person name="Sun Q."/>
            <person name="Zhou Y."/>
        </authorList>
    </citation>
    <scope>NUCLEOTIDE SEQUENCE</scope>
    <source>
        <strain evidence="1">CGMCC 4.7278</strain>
    </source>
</reference>
<accession>A0A917VDU0</accession>
<evidence type="ECO:0000313" key="2">
    <source>
        <dbReference type="Proteomes" id="UP000612956"/>
    </source>
</evidence>
<reference evidence="1" key="1">
    <citation type="journal article" date="2014" name="Int. J. Syst. Evol. Microbiol.">
        <title>Complete genome sequence of Corynebacterium casei LMG S-19264T (=DSM 44701T), isolated from a smear-ripened cheese.</title>
        <authorList>
            <consortium name="US DOE Joint Genome Institute (JGI-PGF)"/>
            <person name="Walter F."/>
            <person name="Albersmeier A."/>
            <person name="Kalinowski J."/>
            <person name="Ruckert C."/>
        </authorList>
    </citation>
    <scope>NUCLEOTIDE SEQUENCE</scope>
    <source>
        <strain evidence="1">CGMCC 4.7278</strain>
    </source>
</reference>
<dbReference type="NCBIfam" id="TIGR02570">
    <property type="entry name" value="cas7_GSU0053"/>
    <property type="match status" value="1"/>
</dbReference>
<gene>
    <name evidence="1" type="ORF">GCM10011591_41430</name>
</gene>